<evidence type="ECO:0000256" key="1">
    <source>
        <dbReference type="SAM" id="MobiDB-lite"/>
    </source>
</evidence>
<feature type="region of interest" description="Disordered" evidence="1">
    <location>
        <begin position="1"/>
        <end position="34"/>
    </location>
</feature>
<comment type="caution">
    <text evidence="2">The sequence shown here is derived from an EMBL/GenBank/DDBJ whole genome shotgun (WGS) entry which is preliminary data.</text>
</comment>
<name>A0A821L3F1_9BILA</name>
<organism evidence="2 3">
    <name type="scientific">Rotaria socialis</name>
    <dbReference type="NCBI Taxonomy" id="392032"/>
    <lineage>
        <taxon>Eukaryota</taxon>
        <taxon>Metazoa</taxon>
        <taxon>Spiralia</taxon>
        <taxon>Gnathifera</taxon>
        <taxon>Rotifera</taxon>
        <taxon>Eurotatoria</taxon>
        <taxon>Bdelloidea</taxon>
        <taxon>Philodinida</taxon>
        <taxon>Philodinidae</taxon>
        <taxon>Rotaria</taxon>
    </lineage>
</organism>
<gene>
    <name evidence="2" type="ORF">TOA249_LOCUS19947</name>
</gene>
<protein>
    <submittedName>
        <fullName evidence="2">Uncharacterized protein</fullName>
    </submittedName>
</protein>
<reference evidence="2" key="1">
    <citation type="submission" date="2021-02" db="EMBL/GenBank/DDBJ databases">
        <authorList>
            <person name="Nowell W R."/>
        </authorList>
    </citation>
    <scope>NUCLEOTIDE SEQUENCE</scope>
</reference>
<evidence type="ECO:0000313" key="2">
    <source>
        <dbReference type="EMBL" id="CAF4744826.1"/>
    </source>
</evidence>
<proteinExistence type="predicted"/>
<dbReference type="Proteomes" id="UP000663838">
    <property type="component" value="Unassembled WGS sequence"/>
</dbReference>
<sequence>MLPKRYNTVAPTRDLVRSNSEEPTETTSILPNNDHEHDFQSYALHRLHVENAEIQKIEVEHVPIKPLAVSSQKVEIHGQRSSTYWCHSATSGLQCSTQLLAAGTCDYLTNKYWRTGNNTCMSQSPMNSTCTFDHQCLTNISLSCSSPTNLSSCQCADNYWYNTTKCARKFLSGGTYYTDYWAGFLNSTYGAYCTPKINYGVTSFTCVSSYQCRNYNCVKCVSGQCTCNSTYEYWDGTMYIHVMQHQICRNWASVPNLQCFTPTSGGTTNQCLSNSTQDFDYCRDSCYTAHGWQAACNTTSCYAVSVCDQSKSLSCVNNICNCTYLASCTTGQDYQCEEYNLLSCIASQCNCASVMYWPSSLNYCVAKSSYLRTCVHQQVNVLQQLVLV</sequence>
<dbReference type="AlphaFoldDB" id="A0A821L3F1"/>
<accession>A0A821L3F1</accession>
<dbReference type="EMBL" id="CAJOBS010001596">
    <property type="protein sequence ID" value="CAF4744826.1"/>
    <property type="molecule type" value="Genomic_DNA"/>
</dbReference>
<evidence type="ECO:0000313" key="3">
    <source>
        <dbReference type="Proteomes" id="UP000663838"/>
    </source>
</evidence>